<gene>
    <name evidence="13" type="primary">LOC100904153</name>
</gene>
<dbReference type="PANTHER" id="PTHR12225:SF0">
    <property type="entry name" value="PROTEASOMAL UBIQUITIN RECEPTOR ADRM1"/>
    <property type="match status" value="1"/>
</dbReference>
<dbReference type="FunFam" id="2.30.29.70:FF:000001">
    <property type="entry name" value="Proteasomal ubiquitin receptor ADRM1"/>
    <property type="match status" value="1"/>
</dbReference>
<feature type="domain" description="DEUBAD" evidence="10">
    <location>
        <begin position="244"/>
        <end position="360"/>
    </location>
</feature>
<evidence type="ECO:0000256" key="6">
    <source>
        <dbReference type="ARBA" id="ARBA00023242"/>
    </source>
</evidence>
<evidence type="ECO:0000256" key="7">
    <source>
        <dbReference type="ARBA" id="ARBA00054744"/>
    </source>
</evidence>
<dbReference type="InterPro" id="IPR044868">
    <property type="entry name" value="Rpn13/ADRM1_Pru"/>
</dbReference>
<dbReference type="InterPro" id="IPR044867">
    <property type="entry name" value="DEUBAD_dom"/>
</dbReference>
<dbReference type="InterPro" id="IPR006773">
    <property type="entry name" value="Rpn13/ADRM1"/>
</dbReference>
<evidence type="ECO:0000256" key="5">
    <source>
        <dbReference type="ARBA" id="ARBA00022942"/>
    </source>
</evidence>
<keyword evidence="12" id="KW-1185">Reference proteome</keyword>
<evidence type="ECO:0000256" key="1">
    <source>
        <dbReference type="ARBA" id="ARBA00004123"/>
    </source>
</evidence>
<dbReference type="GO" id="GO:0061133">
    <property type="term" value="F:endopeptidase activator activity"/>
    <property type="evidence" value="ECO:0007669"/>
    <property type="project" value="TreeGrafter"/>
</dbReference>
<dbReference type="CDD" id="cd13314">
    <property type="entry name" value="PH_Rpn13"/>
    <property type="match status" value="1"/>
</dbReference>
<dbReference type="Gene3D" id="1.10.2020.20">
    <property type="match status" value="1"/>
</dbReference>
<dbReference type="GeneID" id="100904153"/>
<dbReference type="Pfam" id="PF04683">
    <property type="entry name" value="Rpn13_ADRM1_Pru"/>
    <property type="match status" value="1"/>
</dbReference>
<evidence type="ECO:0000256" key="3">
    <source>
        <dbReference type="ARBA" id="ARBA00009216"/>
    </source>
</evidence>
<dbReference type="GO" id="GO:0005634">
    <property type="term" value="C:nucleus"/>
    <property type="evidence" value="ECO:0007669"/>
    <property type="project" value="UniProtKB-SubCell"/>
</dbReference>
<dbReference type="PROSITE" id="PS51917">
    <property type="entry name" value="PRU"/>
    <property type="match status" value="1"/>
</dbReference>
<dbReference type="Proteomes" id="UP000694867">
    <property type="component" value="Unplaced"/>
</dbReference>
<dbReference type="InterPro" id="IPR038633">
    <property type="entry name" value="Rpn13/ADRM1_Pru_sf"/>
</dbReference>
<dbReference type="AlphaFoldDB" id="A0AAJ6W0E6"/>
<accession>A0AAJ6W0E6</accession>
<proteinExistence type="inferred from homology"/>
<comment type="function">
    <text evidence="7">May function as a proteasomal ubiquitin receptor. May promote the deubiquitinating activity associated with the 26S proteasome.</text>
</comment>
<keyword evidence="5" id="KW-0647">Proteasome</keyword>
<comment type="similarity">
    <text evidence="3">Belongs to the ADRM1 family.</text>
</comment>
<feature type="domain" description="Pru" evidence="11">
    <location>
        <begin position="15"/>
        <end position="128"/>
    </location>
</feature>
<organism evidence="12 13">
    <name type="scientific">Galendromus occidentalis</name>
    <name type="common">western predatory mite</name>
    <dbReference type="NCBI Taxonomy" id="34638"/>
    <lineage>
        <taxon>Eukaryota</taxon>
        <taxon>Metazoa</taxon>
        <taxon>Ecdysozoa</taxon>
        <taxon>Arthropoda</taxon>
        <taxon>Chelicerata</taxon>
        <taxon>Arachnida</taxon>
        <taxon>Acari</taxon>
        <taxon>Parasitiformes</taxon>
        <taxon>Mesostigmata</taxon>
        <taxon>Gamasina</taxon>
        <taxon>Phytoseioidea</taxon>
        <taxon>Phytoseiidae</taxon>
        <taxon>Typhlodrominae</taxon>
        <taxon>Galendromus</taxon>
    </lineage>
</organism>
<dbReference type="GO" id="GO:0005737">
    <property type="term" value="C:cytoplasm"/>
    <property type="evidence" value="ECO:0007669"/>
    <property type="project" value="UniProtKB-SubCell"/>
</dbReference>
<evidence type="ECO:0000256" key="8">
    <source>
        <dbReference type="ARBA" id="ARBA00070663"/>
    </source>
</evidence>
<name>A0AAJ6W0E6_9ACAR</name>
<keyword evidence="13" id="KW-0675">Receptor</keyword>
<evidence type="ECO:0000259" key="11">
    <source>
        <dbReference type="PROSITE" id="PS51917"/>
    </source>
</evidence>
<comment type="subcellular location">
    <subcellularLocation>
        <location evidence="2">Cytoplasm</location>
    </subcellularLocation>
    <subcellularLocation>
        <location evidence="1">Nucleus</location>
    </subcellularLocation>
</comment>
<dbReference type="Pfam" id="PF16550">
    <property type="entry name" value="RPN13_C"/>
    <property type="match status" value="1"/>
</dbReference>
<dbReference type="GO" id="GO:0070628">
    <property type="term" value="F:proteasome binding"/>
    <property type="evidence" value="ECO:0007669"/>
    <property type="project" value="TreeGrafter"/>
</dbReference>
<evidence type="ECO:0000256" key="4">
    <source>
        <dbReference type="ARBA" id="ARBA00022490"/>
    </source>
</evidence>
<reference evidence="13" key="1">
    <citation type="submission" date="2025-08" db="UniProtKB">
        <authorList>
            <consortium name="RefSeq"/>
        </authorList>
    </citation>
    <scope>IDENTIFICATION</scope>
</reference>
<keyword evidence="6" id="KW-0539">Nucleus</keyword>
<dbReference type="PROSITE" id="PS51916">
    <property type="entry name" value="DEUBAD"/>
    <property type="match status" value="1"/>
</dbReference>
<dbReference type="Gene3D" id="2.30.29.70">
    <property type="entry name" value="Proteasomal ubiquitin receptor Rpn13/ADRM1"/>
    <property type="match status" value="1"/>
</dbReference>
<protein>
    <recommendedName>
        <fullName evidence="8">Proteasomal ubiquitin receptor ADRM1 homolog</fullName>
    </recommendedName>
</protein>
<feature type="compositionally biased region" description="Low complexity" evidence="9">
    <location>
        <begin position="193"/>
        <end position="211"/>
    </location>
</feature>
<dbReference type="GO" id="GO:0008541">
    <property type="term" value="C:proteasome regulatory particle, lid subcomplex"/>
    <property type="evidence" value="ECO:0007669"/>
    <property type="project" value="TreeGrafter"/>
</dbReference>
<evidence type="ECO:0000256" key="9">
    <source>
        <dbReference type="SAM" id="MobiDB-lite"/>
    </source>
</evidence>
<dbReference type="InterPro" id="IPR038108">
    <property type="entry name" value="RPN13_DEUBAD_sf"/>
</dbReference>
<feature type="region of interest" description="Disordered" evidence="9">
    <location>
        <begin position="174"/>
        <end position="211"/>
    </location>
</feature>
<dbReference type="KEGG" id="goe:100904153"/>
<keyword evidence="4" id="KW-0963">Cytoplasm</keyword>
<dbReference type="InterPro" id="IPR032368">
    <property type="entry name" value="RPN13_DEUBAD"/>
</dbReference>
<sequence length="366" mass="39365">MAQRLLFGGTQGSSSQSKYLVEFKAGKCTQKGKLVTPDKRKGLVYIQQTDDSLIHFCWKDRTTGQTEEDLIMFPGDAEFEKVTQCTTGRVFVLKFKSNNKHCFYWMQEPKTDKDDDFKTKVNQFLNDPSTQQRSSNNFAELSDDHDLSSLISGMSSSELAQLFRGLGGSPNLFPLGSGRNRASRATHDEAMDTETPAAATPTTAGSGKSTTKVGSAAKGAGIKAQNLAEILNKVNAEVASGSGGSSSHQADSLKDLLTHSEVLEPIISNKELMARVKDFLPQVGGEEASSETAEQLSGTVRTPQFAQAVSMFSAALASGQMGPLMTQFGMSADVATAAATGNIEEFVKALEKSQKKPESTDAEMKE</sequence>
<evidence type="ECO:0000313" key="13">
    <source>
        <dbReference type="RefSeq" id="XP_003748186.1"/>
    </source>
</evidence>
<evidence type="ECO:0000313" key="12">
    <source>
        <dbReference type="Proteomes" id="UP000694867"/>
    </source>
</evidence>
<evidence type="ECO:0000256" key="2">
    <source>
        <dbReference type="ARBA" id="ARBA00004496"/>
    </source>
</evidence>
<dbReference type="RefSeq" id="XP_003748186.1">
    <property type="nucleotide sequence ID" value="XM_003748138.1"/>
</dbReference>
<dbReference type="PANTHER" id="PTHR12225">
    <property type="entry name" value="ADHESION REGULATING MOLECULE 1 110 KDA CELL MEMBRANE GLYCOPROTEIN"/>
    <property type="match status" value="1"/>
</dbReference>
<evidence type="ECO:0000259" key="10">
    <source>
        <dbReference type="PROSITE" id="PS51916"/>
    </source>
</evidence>